<organism evidence="2">
    <name type="scientific">Salmonella enterica</name>
    <name type="common">Salmonella choleraesuis</name>
    <dbReference type="NCBI Taxonomy" id="28901"/>
    <lineage>
        <taxon>Bacteria</taxon>
        <taxon>Pseudomonadati</taxon>
        <taxon>Pseudomonadota</taxon>
        <taxon>Gammaproteobacteria</taxon>
        <taxon>Enterobacterales</taxon>
        <taxon>Enterobacteriaceae</taxon>
        <taxon>Salmonella</taxon>
    </lineage>
</organism>
<name>A0A612WEW1_SALER</name>
<keyword evidence="1" id="KW-0812">Transmembrane</keyword>
<proteinExistence type="predicted"/>
<dbReference type="SUPFAM" id="SSF141571">
    <property type="entry name" value="Pentapeptide repeat-like"/>
    <property type="match status" value="1"/>
</dbReference>
<keyword evidence="1" id="KW-1133">Transmembrane helix</keyword>
<reference evidence="2" key="1">
    <citation type="submission" date="2018-07" db="EMBL/GenBank/DDBJ databases">
        <authorList>
            <consortium name="GenomeTrakr network: Whole genome sequencing for foodborne pathogen traceback"/>
        </authorList>
    </citation>
    <scope>NUCLEOTIDE SEQUENCE</scope>
    <source>
        <strain evidence="2">CFSAN077848</strain>
    </source>
</reference>
<protein>
    <recommendedName>
        <fullName evidence="3">Pentapeptide repeat-containing protein</fullName>
    </recommendedName>
</protein>
<gene>
    <name evidence="2" type="ORF">C6640_11470</name>
</gene>
<sequence>MRDAFFEISKPFKKIETEGDFYKLLDQARHINNIMYMPNKLLSKTIVSVTFENVSFSKTDLKDVTFKNCIFKNCLFISSIFDNVRFHSCSFNCCNFFRAKFNNSCYAKPGQFKNAICDDKYANIAVGLFEQLRLLYKEESQKKYKAEAEYYFNCWLYVQNYKKRKDNESVFSFYPKKIALKMYGKLFGYGYRLRNLVFTTSITFVLLVFINRLLGDVIFDSDGIDNISESIYFTITTMLTLGASGFGNPTYIGRWLIIVNVLMGISLLSFTVTALFNRIIK</sequence>
<evidence type="ECO:0008006" key="3">
    <source>
        <dbReference type="Google" id="ProtNLM"/>
    </source>
</evidence>
<dbReference type="SUPFAM" id="SSF81324">
    <property type="entry name" value="Voltage-gated potassium channels"/>
    <property type="match status" value="1"/>
</dbReference>
<keyword evidence="1" id="KW-0472">Membrane</keyword>
<dbReference type="InterPro" id="IPR001646">
    <property type="entry name" value="5peptide_repeat"/>
</dbReference>
<comment type="caution">
    <text evidence="2">The sequence shown here is derived from an EMBL/GenBank/DDBJ whole genome shotgun (WGS) entry which is preliminary data.</text>
</comment>
<feature type="transmembrane region" description="Helical" evidence="1">
    <location>
        <begin position="230"/>
        <end position="248"/>
    </location>
</feature>
<feature type="transmembrane region" description="Helical" evidence="1">
    <location>
        <begin position="191"/>
        <end position="210"/>
    </location>
</feature>
<dbReference type="Pfam" id="PF13576">
    <property type="entry name" value="Pentapeptide_3"/>
    <property type="match status" value="1"/>
</dbReference>
<dbReference type="Gene3D" id="2.160.20.80">
    <property type="entry name" value="E3 ubiquitin-protein ligase SopA"/>
    <property type="match status" value="1"/>
</dbReference>
<feature type="transmembrane region" description="Helical" evidence="1">
    <location>
        <begin position="255"/>
        <end position="276"/>
    </location>
</feature>
<dbReference type="AlphaFoldDB" id="A0A612WEW1"/>
<accession>A0A612WEW1</accession>
<evidence type="ECO:0000256" key="1">
    <source>
        <dbReference type="SAM" id="Phobius"/>
    </source>
</evidence>
<evidence type="ECO:0000313" key="2">
    <source>
        <dbReference type="EMBL" id="ECF8943946.1"/>
    </source>
</evidence>
<dbReference type="Gene3D" id="1.10.287.70">
    <property type="match status" value="1"/>
</dbReference>
<dbReference type="EMBL" id="AAIMQX010000004">
    <property type="protein sequence ID" value="ECF8943946.1"/>
    <property type="molecule type" value="Genomic_DNA"/>
</dbReference>